<reference evidence="2 3" key="1">
    <citation type="journal article" date="2022" name="Nat. Ecol. Evol.">
        <title>A masculinizing supergene underlies an exaggerated male reproductive morph in a spider.</title>
        <authorList>
            <person name="Hendrickx F."/>
            <person name="De Corte Z."/>
            <person name="Sonet G."/>
            <person name="Van Belleghem S.M."/>
            <person name="Kostlbacher S."/>
            <person name="Vangestel C."/>
        </authorList>
    </citation>
    <scope>NUCLEOTIDE SEQUENCE [LARGE SCALE GENOMIC DNA]</scope>
    <source>
        <strain evidence="2">W744_W776</strain>
    </source>
</reference>
<accession>A0AAV6VMJ1</accession>
<dbReference type="EMBL" id="JAFNEN010000059">
    <property type="protein sequence ID" value="KAG8197042.1"/>
    <property type="molecule type" value="Genomic_DNA"/>
</dbReference>
<evidence type="ECO:0000313" key="2">
    <source>
        <dbReference type="EMBL" id="KAG8197042.1"/>
    </source>
</evidence>
<feature type="chain" id="PRO_5043596807" description="Apple domain-containing protein" evidence="1">
    <location>
        <begin position="21"/>
        <end position="284"/>
    </location>
</feature>
<comment type="caution">
    <text evidence="2">The sequence shown here is derived from an EMBL/GenBank/DDBJ whole genome shotgun (WGS) entry which is preliminary data.</text>
</comment>
<feature type="signal peptide" evidence="1">
    <location>
        <begin position="1"/>
        <end position="20"/>
    </location>
</feature>
<keyword evidence="3" id="KW-1185">Reference proteome</keyword>
<evidence type="ECO:0008006" key="4">
    <source>
        <dbReference type="Google" id="ProtNLM"/>
    </source>
</evidence>
<proteinExistence type="predicted"/>
<dbReference type="AlphaFoldDB" id="A0AAV6VMJ1"/>
<dbReference type="Proteomes" id="UP000827092">
    <property type="component" value="Unassembled WGS sequence"/>
</dbReference>
<evidence type="ECO:0000313" key="3">
    <source>
        <dbReference type="Proteomes" id="UP000827092"/>
    </source>
</evidence>
<gene>
    <name evidence="2" type="ORF">JTE90_004311</name>
</gene>
<name>A0AAV6VMJ1_9ARAC</name>
<organism evidence="2 3">
    <name type="scientific">Oedothorax gibbosus</name>
    <dbReference type="NCBI Taxonomy" id="931172"/>
    <lineage>
        <taxon>Eukaryota</taxon>
        <taxon>Metazoa</taxon>
        <taxon>Ecdysozoa</taxon>
        <taxon>Arthropoda</taxon>
        <taxon>Chelicerata</taxon>
        <taxon>Arachnida</taxon>
        <taxon>Araneae</taxon>
        <taxon>Araneomorphae</taxon>
        <taxon>Entelegynae</taxon>
        <taxon>Araneoidea</taxon>
        <taxon>Linyphiidae</taxon>
        <taxon>Erigoninae</taxon>
        <taxon>Oedothorax</taxon>
    </lineage>
</organism>
<evidence type="ECO:0000256" key="1">
    <source>
        <dbReference type="SAM" id="SignalP"/>
    </source>
</evidence>
<protein>
    <recommendedName>
        <fullName evidence="4">Apple domain-containing protein</fullName>
    </recommendedName>
</protein>
<keyword evidence="1" id="KW-0732">Signal</keyword>
<sequence length="284" mass="31565">MIKLNVIVIFLSQLCNIKSAYPLGSFAKFDLVLVDKIQKSGIFKEKKVADESQCASYCMAHKICKGFGIDANSMCRLIDLKIETAICSAGKCSSYPGMKIYRHISRNRYLTSDSKGTFHSSENNMIDFSNIVVGPLRISIFKAECGDHPLTGFSSEFALFEGSPFSMIFCNEKLSLKERPKKVLNFNGDEPALCNGTEDVISELEIHETDGDLESIVITCVHSQQIILEDGSEFIGIGNGQPMADCPRGSLMTGVAVRMIRMISNRYFIQVTCKNIDSSRQFEE</sequence>